<evidence type="ECO:0000256" key="2">
    <source>
        <dbReference type="PROSITE-ProRule" id="PRU00285"/>
    </source>
</evidence>
<dbReference type="PANTHER" id="PTHR11527">
    <property type="entry name" value="HEAT-SHOCK PROTEIN 20 FAMILY MEMBER"/>
    <property type="match status" value="1"/>
</dbReference>
<evidence type="ECO:0000256" key="3">
    <source>
        <dbReference type="RuleBase" id="RU003616"/>
    </source>
</evidence>
<evidence type="ECO:0000256" key="1">
    <source>
        <dbReference type="ARBA" id="ARBA00023016"/>
    </source>
</evidence>
<keyword evidence="1" id="KW-0346">Stress response</keyword>
<evidence type="ECO:0000313" key="6">
    <source>
        <dbReference type="Proteomes" id="UP000636800"/>
    </source>
</evidence>
<dbReference type="InterPro" id="IPR002068">
    <property type="entry name" value="A-crystallin/Hsp20_dom"/>
</dbReference>
<comment type="similarity">
    <text evidence="2 3">Belongs to the small heat shock protein (HSP20) family.</text>
</comment>
<name>A0A835RZU8_VANPL</name>
<dbReference type="AlphaFoldDB" id="A0A835RZU8"/>
<sequence>MSFLTDSLLLDSTVADLLHFPEELELFAALPPSRVTAGRRNLHSSSVARSDGGEDKGTGSVPVDILETPKNYAFFLDVPGLPKSEIQVTLEDTNILAVKGGVKRKREEEEDGCRYLRLERKASPPKFLRKFRLPEDANTSAITAKCEDGVLTVLVEKLPPTPEPKTKTVEVPVA</sequence>
<feature type="domain" description="SHSP" evidence="4">
    <location>
        <begin position="54"/>
        <end position="174"/>
    </location>
</feature>
<evidence type="ECO:0000313" key="5">
    <source>
        <dbReference type="EMBL" id="KAG0497685.1"/>
    </source>
</evidence>
<gene>
    <name evidence="5" type="ORF">HPP92_002376</name>
</gene>
<dbReference type="InterPro" id="IPR008978">
    <property type="entry name" value="HSP20-like_chaperone"/>
</dbReference>
<dbReference type="Gene3D" id="2.60.40.790">
    <property type="match status" value="1"/>
</dbReference>
<comment type="caution">
    <text evidence="5">The sequence shown here is derived from an EMBL/GenBank/DDBJ whole genome shotgun (WGS) entry which is preliminary data.</text>
</comment>
<keyword evidence="6" id="KW-1185">Reference proteome</keyword>
<proteinExistence type="inferred from homology"/>
<dbReference type="EMBL" id="JADCNL010000001">
    <property type="protein sequence ID" value="KAG0497685.1"/>
    <property type="molecule type" value="Genomic_DNA"/>
</dbReference>
<protein>
    <recommendedName>
        <fullName evidence="4">SHSP domain-containing protein</fullName>
    </recommendedName>
</protein>
<evidence type="ECO:0000259" key="4">
    <source>
        <dbReference type="PROSITE" id="PS01031"/>
    </source>
</evidence>
<dbReference type="PROSITE" id="PS01031">
    <property type="entry name" value="SHSP"/>
    <property type="match status" value="1"/>
</dbReference>
<dbReference type="SUPFAM" id="SSF49764">
    <property type="entry name" value="HSP20-like chaperones"/>
    <property type="match status" value="1"/>
</dbReference>
<organism evidence="5 6">
    <name type="scientific">Vanilla planifolia</name>
    <name type="common">Vanilla</name>
    <dbReference type="NCBI Taxonomy" id="51239"/>
    <lineage>
        <taxon>Eukaryota</taxon>
        <taxon>Viridiplantae</taxon>
        <taxon>Streptophyta</taxon>
        <taxon>Embryophyta</taxon>
        <taxon>Tracheophyta</taxon>
        <taxon>Spermatophyta</taxon>
        <taxon>Magnoliopsida</taxon>
        <taxon>Liliopsida</taxon>
        <taxon>Asparagales</taxon>
        <taxon>Orchidaceae</taxon>
        <taxon>Vanilloideae</taxon>
        <taxon>Vanilleae</taxon>
        <taxon>Vanilla</taxon>
    </lineage>
</organism>
<dbReference type="InterPro" id="IPR031107">
    <property type="entry name" value="Small_HSP"/>
</dbReference>
<reference evidence="5 6" key="1">
    <citation type="journal article" date="2020" name="Nat. Food">
        <title>A phased Vanilla planifolia genome enables genetic improvement of flavour and production.</title>
        <authorList>
            <person name="Hasing T."/>
            <person name="Tang H."/>
            <person name="Brym M."/>
            <person name="Khazi F."/>
            <person name="Huang T."/>
            <person name="Chambers A.H."/>
        </authorList>
    </citation>
    <scope>NUCLEOTIDE SEQUENCE [LARGE SCALE GENOMIC DNA]</scope>
    <source>
        <tissue evidence="5">Leaf</tissue>
    </source>
</reference>
<dbReference type="Pfam" id="PF00011">
    <property type="entry name" value="HSP20"/>
    <property type="match status" value="1"/>
</dbReference>
<dbReference type="Proteomes" id="UP000636800">
    <property type="component" value="Chromosome 1"/>
</dbReference>
<accession>A0A835RZU8</accession>